<keyword evidence="2" id="KW-1185">Reference proteome</keyword>
<name>A0ABV3SPL7_9HYPH</name>
<comment type="caution">
    <text evidence="1">The sequence shown here is derived from an EMBL/GenBank/DDBJ whole genome shotgun (WGS) entry which is preliminary data.</text>
</comment>
<dbReference type="EMBL" id="JBDPGJ010000006">
    <property type="protein sequence ID" value="MEX0408649.1"/>
    <property type="molecule type" value="Genomic_DNA"/>
</dbReference>
<organism evidence="1 2">
    <name type="scientific">Aquibium pacificus</name>
    <dbReference type="NCBI Taxonomy" id="3153579"/>
    <lineage>
        <taxon>Bacteria</taxon>
        <taxon>Pseudomonadati</taxon>
        <taxon>Pseudomonadota</taxon>
        <taxon>Alphaproteobacteria</taxon>
        <taxon>Hyphomicrobiales</taxon>
        <taxon>Phyllobacteriaceae</taxon>
        <taxon>Aquibium</taxon>
    </lineage>
</organism>
<dbReference type="Proteomes" id="UP001556692">
    <property type="component" value="Unassembled WGS sequence"/>
</dbReference>
<dbReference type="RefSeq" id="WP_367956525.1">
    <property type="nucleotide sequence ID" value="NZ_JBDPGJ010000006.1"/>
</dbReference>
<gene>
    <name evidence="1" type="ORF">ABGN05_23630</name>
</gene>
<accession>A0ABV3SPL7</accession>
<evidence type="ECO:0000313" key="2">
    <source>
        <dbReference type="Proteomes" id="UP001556692"/>
    </source>
</evidence>
<proteinExistence type="predicted"/>
<protein>
    <submittedName>
        <fullName evidence="1">Uncharacterized protein</fullName>
    </submittedName>
</protein>
<sequence>MFDLLVARLPERQACRTMVEVLTIAHERCCESELADELAAHLRKHKLPDMAAIRARFAPDPAKMPNIVGQLASLDTDEAPIRLAPA</sequence>
<reference evidence="1 2" key="1">
    <citation type="submission" date="2024-05" db="EMBL/GenBank/DDBJ databases">
        <authorList>
            <person name="Jiang F."/>
        </authorList>
    </citation>
    <scope>NUCLEOTIDE SEQUENCE [LARGE SCALE GENOMIC DNA]</scope>
    <source>
        <strain evidence="1 2">LZ166</strain>
    </source>
</reference>
<evidence type="ECO:0000313" key="1">
    <source>
        <dbReference type="EMBL" id="MEX0408649.1"/>
    </source>
</evidence>